<sequence length="415" mass="45691">MSEPSPAGVAEFDGVICFGGEDWWYHNRAHYDMQMMREMSRHMPVLYVNSIGMRVPTMTEGGMFFKRVQRKLKSFSRGLVRVREDFSVQSPVVVPGRRGMKLSGWLLPRQVARAARKVGIHHPLIWVACPPGIAAARQMKHAGLVYQRTDRFECYEGVDADLIRGFDAELKRDADLVLYCSRHLFDSESSAGHAAAFIDHGVDFGDFVTAGDHPDARGSAAPAVVRAALQGRSGPRCGFIGDLDSAVFDADLLLKTAALMPDVEFVLVGACTLPEGWADGAPNVHLTGRVPYEDVAATMASMDVLMMPWHRSEWIDACNPIKLKEYLATGRPIVSTDFPELRHYEGLVAVGNEPETFSAAVRAAIDAPDPEVRDRGRERIAEATWTSRAESALQELEARAGLIGRRGPSRSGRSI</sequence>
<keyword evidence="2" id="KW-1185">Reference proteome</keyword>
<dbReference type="SUPFAM" id="SSF53756">
    <property type="entry name" value="UDP-Glycosyltransferase/glycogen phosphorylase"/>
    <property type="match status" value="1"/>
</dbReference>
<evidence type="ECO:0000313" key="1">
    <source>
        <dbReference type="EMBL" id="QDV06337.1"/>
    </source>
</evidence>
<dbReference type="AlphaFoldDB" id="A0A518EQG6"/>
<evidence type="ECO:0000313" key="2">
    <source>
        <dbReference type="Proteomes" id="UP000320390"/>
    </source>
</evidence>
<dbReference type="Gene3D" id="3.40.50.2000">
    <property type="entry name" value="Glycogen Phosphorylase B"/>
    <property type="match status" value="1"/>
</dbReference>
<name>A0A518EQG6_9BACT</name>
<dbReference type="Proteomes" id="UP000320390">
    <property type="component" value="Chromosome"/>
</dbReference>
<organism evidence="1 2">
    <name type="scientific">Saltatorellus ferox</name>
    <dbReference type="NCBI Taxonomy" id="2528018"/>
    <lineage>
        <taxon>Bacteria</taxon>
        <taxon>Pseudomonadati</taxon>
        <taxon>Planctomycetota</taxon>
        <taxon>Planctomycetia</taxon>
        <taxon>Planctomycetia incertae sedis</taxon>
        <taxon>Saltatorellus</taxon>
    </lineage>
</organism>
<accession>A0A518EQG6</accession>
<dbReference type="Pfam" id="PF13692">
    <property type="entry name" value="Glyco_trans_1_4"/>
    <property type="match status" value="1"/>
</dbReference>
<keyword evidence="1" id="KW-0808">Transferase</keyword>
<keyword evidence="1" id="KW-0328">Glycosyltransferase</keyword>
<dbReference type="GO" id="GO:0016757">
    <property type="term" value="F:glycosyltransferase activity"/>
    <property type="evidence" value="ECO:0007669"/>
    <property type="project" value="UniProtKB-KW"/>
</dbReference>
<dbReference type="RefSeq" id="WP_145196426.1">
    <property type="nucleotide sequence ID" value="NZ_CP036434.1"/>
</dbReference>
<dbReference type="EC" id="2.4.-.-" evidence="1"/>
<dbReference type="EMBL" id="CP036434">
    <property type="protein sequence ID" value="QDV06337.1"/>
    <property type="molecule type" value="Genomic_DNA"/>
</dbReference>
<dbReference type="PANTHER" id="PTHR12526:SF636">
    <property type="entry name" value="BLL3647 PROTEIN"/>
    <property type="match status" value="1"/>
</dbReference>
<gene>
    <name evidence="1" type="primary">tuaH</name>
    <name evidence="1" type="ORF">Poly30_18460</name>
</gene>
<dbReference type="OrthoDB" id="9816564at2"/>
<reference evidence="1 2" key="1">
    <citation type="submission" date="2019-02" db="EMBL/GenBank/DDBJ databases">
        <title>Deep-cultivation of Planctomycetes and their phenomic and genomic characterization uncovers novel biology.</title>
        <authorList>
            <person name="Wiegand S."/>
            <person name="Jogler M."/>
            <person name="Boedeker C."/>
            <person name="Pinto D."/>
            <person name="Vollmers J."/>
            <person name="Rivas-Marin E."/>
            <person name="Kohn T."/>
            <person name="Peeters S.H."/>
            <person name="Heuer A."/>
            <person name="Rast P."/>
            <person name="Oberbeckmann S."/>
            <person name="Bunk B."/>
            <person name="Jeske O."/>
            <person name="Meyerdierks A."/>
            <person name="Storesund J.E."/>
            <person name="Kallscheuer N."/>
            <person name="Luecker S."/>
            <person name="Lage O.M."/>
            <person name="Pohl T."/>
            <person name="Merkel B.J."/>
            <person name="Hornburger P."/>
            <person name="Mueller R.-W."/>
            <person name="Bruemmer F."/>
            <person name="Labrenz M."/>
            <person name="Spormann A.M."/>
            <person name="Op den Camp H."/>
            <person name="Overmann J."/>
            <person name="Amann R."/>
            <person name="Jetten M.S.M."/>
            <person name="Mascher T."/>
            <person name="Medema M.H."/>
            <person name="Devos D.P."/>
            <person name="Kaster A.-K."/>
            <person name="Ovreas L."/>
            <person name="Rohde M."/>
            <person name="Galperin M.Y."/>
            <person name="Jogler C."/>
        </authorList>
    </citation>
    <scope>NUCLEOTIDE SEQUENCE [LARGE SCALE GENOMIC DNA]</scope>
    <source>
        <strain evidence="1 2">Poly30</strain>
    </source>
</reference>
<proteinExistence type="predicted"/>
<protein>
    <submittedName>
        <fullName evidence="1">Teichuronic acid biosynthesis glycosyltransferase TuaH</fullName>
        <ecNumber evidence="1">2.4.-.-</ecNumber>
    </submittedName>
</protein>
<dbReference type="PANTHER" id="PTHR12526">
    <property type="entry name" value="GLYCOSYLTRANSFERASE"/>
    <property type="match status" value="1"/>
</dbReference>